<proteinExistence type="predicted"/>
<dbReference type="Proteomes" id="UP001321473">
    <property type="component" value="Unassembled WGS sequence"/>
</dbReference>
<accession>A0AAQ4DJT3</accession>
<comment type="caution">
    <text evidence="2">The sequence shown here is derived from an EMBL/GenBank/DDBJ whole genome shotgun (WGS) entry which is preliminary data.</text>
</comment>
<keyword evidence="3" id="KW-1185">Reference proteome</keyword>
<gene>
    <name evidence="2" type="ORF">V5799_026010</name>
</gene>
<evidence type="ECO:0000313" key="3">
    <source>
        <dbReference type="Proteomes" id="UP001321473"/>
    </source>
</evidence>
<dbReference type="AlphaFoldDB" id="A0AAQ4DJT3"/>
<feature type="region of interest" description="Disordered" evidence="1">
    <location>
        <begin position="45"/>
        <end position="76"/>
    </location>
</feature>
<evidence type="ECO:0000313" key="2">
    <source>
        <dbReference type="EMBL" id="KAK8762723.1"/>
    </source>
</evidence>
<sequence>MISSSHRKRSLSLTDAFPWQCGAQEPVVSRPDDVPKILGVFSLSEDPRKKQGGQFFTHAYSRRPDPESAKEFNSDR</sequence>
<evidence type="ECO:0000256" key="1">
    <source>
        <dbReference type="SAM" id="MobiDB-lite"/>
    </source>
</evidence>
<organism evidence="2 3">
    <name type="scientific">Amblyomma americanum</name>
    <name type="common">Lone star tick</name>
    <dbReference type="NCBI Taxonomy" id="6943"/>
    <lineage>
        <taxon>Eukaryota</taxon>
        <taxon>Metazoa</taxon>
        <taxon>Ecdysozoa</taxon>
        <taxon>Arthropoda</taxon>
        <taxon>Chelicerata</taxon>
        <taxon>Arachnida</taxon>
        <taxon>Acari</taxon>
        <taxon>Parasitiformes</taxon>
        <taxon>Ixodida</taxon>
        <taxon>Ixodoidea</taxon>
        <taxon>Ixodidae</taxon>
        <taxon>Amblyomminae</taxon>
        <taxon>Amblyomma</taxon>
    </lineage>
</organism>
<protein>
    <submittedName>
        <fullName evidence="2">Uncharacterized protein</fullName>
    </submittedName>
</protein>
<reference evidence="2 3" key="1">
    <citation type="journal article" date="2023" name="Arcadia Sci">
        <title>De novo assembly of a long-read Amblyomma americanum tick genome.</title>
        <authorList>
            <person name="Chou S."/>
            <person name="Poskanzer K.E."/>
            <person name="Rollins M."/>
            <person name="Thuy-Boun P.S."/>
        </authorList>
    </citation>
    <scope>NUCLEOTIDE SEQUENCE [LARGE SCALE GENOMIC DNA]</scope>
    <source>
        <strain evidence="2">F_SG_1</strain>
        <tissue evidence="2">Salivary glands</tissue>
    </source>
</reference>
<dbReference type="EMBL" id="JARKHS020029836">
    <property type="protein sequence ID" value="KAK8762723.1"/>
    <property type="molecule type" value="Genomic_DNA"/>
</dbReference>
<feature type="compositionally biased region" description="Basic and acidic residues" evidence="1">
    <location>
        <begin position="62"/>
        <end position="76"/>
    </location>
</feature>
<name>A0AAQ4DJT3_AMBAM</name>